<dbReference type="PANTHER" id="PTHR36433">
    <property type="entry name" value="HYPOTHETICAL CYTOSOLIC PROTEIN"/>
    <property type="match status" value="1"/>
</dbReference>
<feature type="transmembrane region" description="Helical" evidence="2">
    <location>
        <begin position="6"/>
        <end position="25"/>
    </location>
</feature>
<reference evidence="3" key="1">
    <citation type="submission" date="2017-06" db="EMBL/GenBank/DDBJ databases">
        <title>Novel phages from South African skin metaviromes.</title>
        <authorList>
            <person name="van Zyl L.J."/>
            <person name="Abrahams Y."/>
            <person name="Stander E.A."/>
            <person name="Kirby B.M."/>
            <person name="Clavaud C."/>
            <person name="Farcet C."/>
            <person name="Breton L."/>
            <person name="Trindade M.I."/>
        </authorList>
    </citation>
    <scope>NUCLEOTIDE SEQUENCE</scope>
</reference>
<keyword evidence="2" id="KW-1133">Transmembrane helix</keyword>
<proteinExistence type="predicted"/>
<dbReference type="SUPFAM" id="SSF159121">
    <property type="entry name" value="BC4932-like"/>
    <property type="match status" value="1"/>
</dbReference>
<organism evidence="3">
    <name type="scientific">uncultured Caudovirales phage</name>
    <dbReference type="NCBI Taxonomy" id="2100421"/>
    <lineage>
        <taxon>Viruses</taxon>
        <taxon>Duplodnaviria</taxon>
        <taxon>Heunggongvirae</taxon>
        <taxon>Uroviricota</taxon>
        <taxon>Caudoviricetes</taxon>
        <taxon>Peduoviridae</taxon>
        <taxon>Maltschvirus</taxon>
        <taxon>Maltschvirus maltsch</taxon>
    </lineage>
</organism>
<evidence type="ECO:0000256" key="2">
    <source>
        <dbReference type="SAM" id="Phobius"/>
    </source>
</evidence>
<accession>A0A2H4J3U7</accession>
<dbReference type="PANTHER" id="PTHR36433:SF2">
    <property type="entry name" value="YXEA FAMILY PROTEIN"/>
    <property type="match status" value="1"/>
</dbReference>
<dbReference type="NCBIfam" id="TIGR01655">
    <property type="entry name" value="yxeA_fam"/>
    <property type="match status" value="1"/>
</dbReference>
<name>A0A2H4J3U7_9CAUD</name>
<feature type="region of interest" description="Disordered" evidence="1">
    <location>
        <begin position="54"/>
        <end position="79"/>
    </location>
</feature>
<dbReference type="InterPro" id="IPR006542">
    <property type="entry name" value="DUF1093"/>
</dbReference>
<gene>
    <name evidence="3" type="ORF">9F6_35</name>
</gene>
<keyword evidence="2" id="KW-0812">Transmembrane</keyword>
<evidence type="ECO:0000256" key="1">
    <source>
        <dbReference type="SAM" id="MobiDB-lite"/>
    </source>
</evidence>
<evidence type="ECO:0008006" key="4">
    <source>
        <dbReference type="Google" id="ProtNLM"/>
    </source>
</evidence>
<sequence length="132" mass="15530">MRDLKILLIPIIVIILLVMGLLFGLRIYGDHHPNNENVKDLNMKNPLEPTKEYYVKTTKPVKEKPKEDADQTHVYETTGYDKKGNSKKIKYVGMKRLKLNHYLKIKQKLDTVKSYEEVKKDDIPKEARKHLK</sequence>
<evidence type="ECO:0000313" key="3">
    <source>
        <dbReference type="EMBL" id="ASN69854.1"/>
    </source>
</evidence>
<dbReference type="Gene3D" id="2.40.50.480">
    <property type="match status" value="1"/>
</dbReference>
<dbReference type="Pfam" id="PF06486">
    <property type="entry name" value="DUF1093"/>
    <property type="match status" value="1"/>
</dbReference>
<protein>
    <recommendedName>
        <fullName evidence="4">YxeA family protein</fullName>
    </recommendedName>
</protein>
<keyword evidence="2" id="KW-0472">Membrane</keyword>
<dbReference type="EMBL" id="MF417897">
    <property type="protein sequence ID" value="ASN69854.1"/>
    <property type="molecule type" value="Genomic_DNA"/>
</dbReference>
<dbReference type="InterPro" id="IPR036166">
    <property type="entry name" value="YxeA-like_sf"/>
</dbReference>